<reference evidence="2" key="3">
    <citation type="submission" date="2015-04" db="UniProtKB">
        <authorList>
            <consortium name="EnsemblPlants"/>
        </authorList>
    </citation>
    <scope>IDENTIFICATION</scope>
    <source>
        <strain evidence="2">cv. Jemalong A17</strain>
    </source>
</reference>
<sequence>MTWTMIVKDCMWEYDAESFLGDDMGENYFNDHLLKPTTRLTQPVSVEFEAAAGAHRNGGGWQYDTRDSLRNTARDFLNMLCAPQILD</sequence>
<dbReference type="HOGENOM" id="CLU_2486814_0_0_1"/>
<protein>
    <submittedName>
        <fullName evidence="1 2">Uncharacterized protein</fullName>
    </submittedName>
</protein>
<accession>G7KEI4</accession>
<keyword evidence="3" id="KW-1185">Reference proteome</keyword>
<dbReference type="EMBL" id="CM001221">
    <property type="protein sequence ID" value="AET00805.1"/>
    <property type="molecule type" value="Genomic_DNA"/>
</dbReference>
<dbReference type="AlphaFoldDB" id="G7KEI4"/>
<dbReference type="Proteomes" id="UP000002051">
    <property type="component" value="Chromosome 5"/>
</dbReference>
<dbReference type="EnsemblPlants" id="AET00805">
    <property type="protein sequence ID" value="AET00805"/>
    <property type="gene ID" value="MTR_5g096100"/>
</dbReference>
<evidence type="ECO:0000313" key="1">
    <source>
        <dbReference type="EMBL" id="AET00805.1"/>
    </source>
</evidence>
<evidence type="ECO:0000313" key="3">
    <source>
        <dbReference type="Proteomes" id="UP000002051"/>
    </source>
</evidence>
<gene>
    <name evidence="1" type="ordered locus">MTR_5g096100</name>
</gene>
<organism evidence="1 3">
    <name type="scientific">Medicago truncatula</name>
    <name type="common">Barrel medic</name>
    <name type="synonym">Medicago tribuloides</name>
    <dbReference type="NCBI Taxonomy" id="3880"/>
    <lineage>
        <taxon>Eukaryota</taxon>
        <taxon>Viridiplantae</taxon>
        <taxon>Streptophyta</taxon>
        <taxon>Embryophyta</taxon>
        <taxon>Tracheophyta</taxon>
        <taxon>Spermatophyta</taxon>
        <taxon>Magnoliopsida</taxon>
        <taxon>eudicotyledons</taxon>
        <taxon>Gunneridae</taxon>
        <taxon>Pentapetalae</taxon>
        <taxon>rosids</taxon>
        <taxon>fabids</taxon>
        <taxon>Fabales</taxon>
        <taxon>Fabaceae</taxon>
        <taxon>Papilionoideae</taxon>
        <taxon>50 kb inversion clade</taxon>
        <taxon>NPAAA clade</taxon>
        <taxon>Hologalegina</taxon>
        <taxon>IRL clade</taxon>
        <taxon>Trifolieae</taxon>
        <taxon>Medicago</taxon>
    </lineage>
</organism>
<reference evidence="1 3" key="1">
    <citation type="journal article" date="2011" name="Nature">
        <title>The Medicago genome provides insight into the evolution of rhizobial symbioses.</title>
        <authorList>
            <person name="Young N.D."/>
            <person name="Debelle F."/>
            <person name="Oldroyd G.E."/>
            <person name="Geurts R."/>
            <person name="Cannon S.B."/>
            <person name="Udvardi M.K."/>
            <person name="Benedito V.A."/>
            <person name="Mayer K.F."/>
            <person name="Gouzy J."/>
            <person name="Schoof H."/>
            <person name="Van de Peer Y."/>
            <person name="Proost S."/>
            <person name="Cook D.R."/>
            <person name="Meyers B.C."/>
            <person name="Spannagl M."/>
            <person name="Cheung F."/>
            <person name="De Mita S."/>
            <person name="Krishnakumar V."/>
            <person name="Gundlach H."/>
            <person name="Zhou S."/>
            <person name="Mudge J."/>
            <person name="Bharti A.K."/>
            <person name="Murray J.D."/>
            <person name="Naoumkina M.A."/>
            <person name="Rosen B."/>
            <person name="Silverstein K.A."/>
            <person name="Tang H."/>
            <person name="Rombauts S."/>
            <person name="Zhao P.X."/>
            <person name="Zhou P."/>
            <person name="Barbe V."/>
            <person name="Bardou P."/>
            <person name="Bechner M."/>
            <person name="Bellec A."/>
            <person name="Berger A."/>
            <person name="Berges H."/>
            <person name="Bidwell S."/>
            <person name="Bisseling T."/>
            <person name="Choisne N."/>
            <person name="Couloux A."/>
            <person name="Denny R."/>
            <person name="Deshpande S."/>
            <person name="Dai X."/>
            <person name="Doyle J.J."/>
            <person name="Dudez A.M."/>
            <person name="Farmer A.D."/>
            <person name="Fouteau S."/>
            <person name="Franken C."/>
            <person name="Gibelin C."/>
            <person name="Gish J."/>
            <person name="Goldstein S."/>
            <person name="Gonzalez A.J."/>
            <person name="Green P.J."/>
            <person name="Hallab A."/>
            <person name="Hartog M."/>
            <person name="Hua A."/>
            <person name="Humphray S.J."/>
            <person name="Jeong D.H."/>
            <person name="Jing Y."/>
            <person name="Jocker A."/>
            <person name="Kenton S.M."/>
            <person name="Kim D.J."/>
            <person name="Klee K."/>
            <person name="Lai H."/>
            <person name="Lang C."/>
            <person name="Lin S."/>
            <person name="Macmil S.L."/>
            <person name="Magdelenat G."/>
            <person name="Matthews L."/>
            <person name="McCorrison J."/>
            <person name="Monaghan E.L."/>
            <person name="Mun J.H."/>
            <person name="Najar F.Z."/>
            <person name="Nicholson C."/>
            <person name="Noirot C."/>
            <person name="O'Bleness M."/>
            <person name="Paule C.R."/>
            <person name="Poulain J."/>
            <person name="Prion F."/>
            <person name="Qin B."/>
            <person name="Qu C."/>
            <person name="Retzel E.F."/>
            <person name="Riddle C."/>
            <person name="Sallet E."/>
            <person name="Samain S."/>
            <person name="Samson N."/>
            <person name="Sanders I."/>
            <person name="Saurat O."/>
            <person name="Scarpelli C."/>
            <person name="Schiex T."/>
            <person name="Segurens B."/>
            <person name="Severin A.J."/>
            <person name="Sherrier D.J."/>
            <person name="Shi R."/>
            <person name="Sims S."/>
            <person name="Singer S.R."/>
            <person name="Sinharoy S."/>
            <person name="Sterck L."/>
            <person name="Viollet A."/>
            <person name="Wang B.B."/>
            <person name="Wang K."/>
            <person name="Wang M."/>
            <person name="Wang X."/>
            <person name="Warfsmann J."/>
            <person name="Weissenbach J."/>
            <person name="White D.D."/>
            <person name="White J.D."/>
            <person name="Wiley G.B."/>
            <person name="Wincker P."/>
            <person name="Xing Y."/>
            <person name="Yang L."/>
            <person name="Yao Z."/>
            <person name="Ying F."/>
            <person name="Zhai J."/>
            <person name="Zhou L."/>
            <person name="Zuber A."/>
            <person name="Denarie J."/>
            <person name="Dixon R.A."/>
            <person name="May G.D."/>
            <person name="Schwartz D.C."/>
            <person name="Rogers J."/>
            <person name="Quetier F."/>
            <person name="Town C.D."/>
            <person name="Roe B.A."/>
        </authorList>
    </citation>
    <scope>NUCLEOTIDE SEQUENCE [LARGE SCALE GENOMIC DNA]</scope>
    <source>
        <strain evidence="1">A17</strain>
        <strain evidence="2 3">cv. Jemalong A17</strain>
    </source>
</reference>
<name>G7KEI4_MEDTR</name>
<dbReference type="PaxDb" id="3880-AET00805"/>
<reference evidence="1 3" key="2">
    <citation type="journal article" date="2014" name="BMC Genomics">
        <title>An improved genome release (version Mt4.0) for the model legume Medicago truncatula.</title>
        <authorList>
            <person name="Tang H."/>
            <person name="Krishnakumar V."/>
            <person name="Bidwell S."/>
            <person name="Rosen B."/>
            <person name="Chan A."/>
            <person name="Zhou S."/>
            <person name="Gentzbittel L."/>
            <person name="Childs K.L."/>
            <person name="Yandell M."/>
            <person name="Gundlach H."/>
            <person name="Mayer K.F."/>
            <person name="Schwartz D.C."/>
            <person name="Town C.D."/>
        </authorList>
    </citation>
    <scope>GENOME REANNOTATION</scope>
    <source>
        <strain evidence="2 3">cv. Jemalong A17</strain>
    </source>
</reference>
<evidence type="ECO:0000313" key="2">
    <source>
        <dbReference type="EnsemblPlants" id="AET00805"/>
    </source>
</evidence>
<proteinExistence type="predicted"/>